<evidence type="ECO:0000256" key="1">
    <source>
        <dbReference type="SAM" id="Coils"/>
    </source>
</evidence>
<keyword evidence="2" id="KW-0812">Transmembrane</keyword>
<dbReference type="RefSeq" id="WP_349229641.1">
    <property type="nucleotide sequence ID" value="NZ_JBBMFJ010000020.1"/>
</dbReference>
<protein>
    <submittedName>
        <fullName evidence="3">Septum formation initiator family protein</fullName>
    </submittedName>
</protein>
<keyword evidence="2" id="KW-0472">Membrane</keyword>
<proteinExistence type="predicted"/>
<dbReference type="InterPro" id="IPR007060">
    <property type="entry name" value="FtsL/DivIC"/>
</dbReference>
<organism evidence="3 4">
    <name type="scientific">Ventrimonas faecis</name>
    <dbReference type="NCBI Taxonomy" id="3133170"/>
    <lineage>
        <taxon>Bacteria</taxon>
        <taxon>Bacillati</taxon>
        <taxon>Bacillota</taxon>
        <taxon>Clostridia</taxon>
        <taxon>Lachnospirales</taxon>
        <taxon>Lachnospiraceae</taxon>
        <taxon>Ventrimonas</taxon>
    </lineage>
</organism>
<keyword evidence="4" id="KW-1185">Reference proteome</keyword>
<evidence type="ECO:0000313" key="4">
    <source>
        <dbReference type="Proteomes" id="UP001437460"/>
    </source>
</evidence>
<gene>
    <name evidence="3" type="ORF">WMO41_10125</name>
</gene>
<evidence type="ECO:0000256" key="2">
    <source>
        <dbReference type="SAM" id="Phobius"/>
    </source>
</evidence>
<feature type="transmembrane region" description="Helical" evidence="2">
    <location>
        <begin position="20"/>
        <end position="37"/>
    </location>
</feature>
<dbReference type="Pfam" id="PF04977">
    <property type="entry name" value="DivIC"/>
    <property type="match status" value="1"/>
</dbReference>
<sequence>MKTRGTGRKKRREGLGNRLAIIGITVVVLSLAVVVNVKNTSMEKKLVEYQAKEESLTRQVENEQKRATELEERRVYVQTKQYIEEVAKQKLGLVKPDEILLKPRPKDN</sequence>
<feature type="coiled-coil region" evidence="1">
    <location>
        <begin position="39"/>
        <end position="73"/>
    </location>
</feature>
<dbReference type="EMBL" id="JBBMFJ010000020">
    <property type="protein sequence ID" value="MEQ2563507.1"/>
    <property type="molecule type" value="Genomic_DNA"/>
</dbReference>
<comment type="caution">
    <text evidence="3">The sequence shown here is derived from an EMBL/GenBank/DDBJ whole genome shotgun (WGS) entry which is preliminary data.</text>
</comment>
<keyword evidence="2" id="KW-1133">Transmembrane helix</keyword>
<accession>A0ABV1HNU6</accession>
<keyword evidence="1" id="KW-0175">Coiled coil</keyword>
<reference evidence="3 4" key="1">
    <citation type="submission" date="2024-03" db="EMBL/GenBank/DDBJ databases">
        <title>Human intestinal bacterial collection.</title>
        <authorList>
            <person name="Pauvert C."/>
            <person name="Hitch T.C.A."/>
            <person name="Clavel T."/>
        </authorList>
    </citation>
    <scope>NUCLEOTIDE SEQUENCE [LARGE SCALE GENOMIC DNA]</scope>
    <source>
        <strain evidence="3 4">CLA-AP-H27</strain>
    </source>
</reference>
<dbReference type="Proteomes" id="UP001437460">
    <property type="component" value="Unassembled WGS sequence"/>
</dbReference>
<name>A0ABV1HNU6_9FIRM</name>
<evidence type="ECO:0000313" key="3">
    <source>
        <dbReference type="EMBL" id="MEQ2563507.1"/>
    </source>
</evidence>